<dbReference type="FunFam" id="1.10.510.10:FF:000048">
    <property type="entry name" value="Protein kinase C"/>
    <property type="match status" value="1"/>
</dbReference>
<dbReference type="Proteomes" id="UP001153737">
    <property type="component" value="Chromosome 9"/>
</dbReference>
<dbReference type="PROSITE" id="PS00108">
    <property type="entry name" value="PROTEIN_KINASE_ST"/>
    <property type="match status" value="1"/>
</dbReference>
<dbReference type="Gene3D" id="2.60.120.10">
    <property type="entry name" value="Jelly Rolls"/>
    <property type="match status" value="2"/>
</dbReference>
<dbReference type="CDD" id="cd00038">
    <property type="entry name" value="CAP_ED"/>
    <property type="match status" value="2"/>
</dbReference>
<feature type="region of interest" description="Disordered" evidence="17">
    <location>
        <begin position="18"/>
        <end position="78"/>
    </location>
</feature>
<dbReference type="InterPro" id="IPR011009">
    <property type="entry name" value="Kinase-like_dom_sf"/>
</dbReference>
<feature type="domain" description="Cyclic nucleotide-binding" evidence="19">
    <location>
        <begin position="236"/>
        <end position="351"/>
    </location>
</feature>
<evidence type="ECO:0000256" key="15">
    <source>
        <dbReference type="PIRSR" id="PIRSR000559-2"/>
    </source>
</evidence>
<dbReference type="Gene3D" id="3.30.200.20">
    <property type="entry name" value="Phosphorylase Kinase, domain 1"/>
    <property type="match status" value="1"/>
</dbReference>
<keyword evidence="3 13" id="KW-0723">Serine/threonine-protein kinase</keyword>
<feature type="domain" description="Protein kinase" evidence="18">
    <location>
        <begin position="486"/>
        <end position="747"/>
    </location>
</feature>
<evidence type="ECO:0000256" key="13">
    <source>
        <dbReference type="PIRNR" id="PIRNR000559"/>
    </source>
</evidence>
<dbReference type="InterPro" id="IPR035014">
    <property type="entry name" value="STKc_cGK"/>
</dbReference>
<evidence type="ECO:0000313" key="21">
    <source>
        <dbReference type="EMBL" id="CAH1183529.1"/>
    </source>
</evidence>
<evidence type="ECO:0000256" key="10">
    <source>
        <dbReference type="ARBA" id="ARBA00022992"/>
    </source>
</evidence>
<evidence type="ECO:0000256" key="8">
    <source>
        <dbReference type="ARBA" id="ARBA00022777"/>
    </source>
</evidence>
<dbReference type="PRINTS" id="PR00103">
    <property type="entry name" value="CAMPKINASE"/>
</dbReference>
<dbReference type="InterPro" id="IPR000719">
    <property type="entry name" value="Prot_kinase_dom"/>
</dbReference>
<feature type="domain" description="AGC-kinase C-terminal" evidence="20">
    <location>
        <begin position="748"/>
        <end position="798"/>
    </location>
</feature>
<keyword evidence="8 13" id="KW-0418">Kinase</keyword>
<keyword evidence="7 13" id="KW-0547">Nucleotide-binding</keyword>
<feature type="domain" description="Cyclic nucleotide-binding" evidence="19">
    <location>
        <begin position="354"/>
        <end position="450"/>
    </location>
</feature>
<evidence type="ECO:0000256" key="4">
    <source>
        <dbReference type="ARBA" id="ARBA00022535"/>
    </source>
</evidence>
<dbReference type="EMBL" id="OU896715">
    <property type="protein sequence ID" value="CAH1183529.1"/>
    <property type="molecule type" value="Genomic_DNA"/>
</dbReference>
<dbReference type="InterPro" id="IPR018488">
    <property type="entry name" value="cNMP-bd_CS"/>
</dbReference>
<reference evidence="21" key="1">
    <citation type="submission" date="2022-01" db="EMBL/GenBank/DDBJ databases">
        <authorList>
            <person name="King R."/>
        </authorList>
    </citation>
    <scope>NUCLEOTIDE SEQUENCE</scope>
</reference>
<dbReference type="GO" id="GO:0030553">
    <property type="term" value="F:cGMP binding"/>
    <property type="evidence" value="ECO:0007669"/>
    <property type="project" value="UniProtKB-KW"/>
</dbReference>
<keyword evidence="10 13" id="KW-0142">cGMP-binding</keyword>
<dbReference type="InterPro" id="IPR000595">
    <property type="entry name" value="cNMP-bd_dom"/>
</dbReference>
<evidence type="ECO:0000256" key="16">
    <source>
        <dbReference type="PROSITE-ProRule" id="PRU10141"/>
    </source>
</evidence>
<dbReference type="InterPro" id="IPR000961">
    <property type="entry name" value="AGC-kinase_C"/>
</dbReference>
<dbReference type="PROSITE" id="PS50011">
    <property type="entry name" value="PROTEIN_KINASE_DOM"/>
    <property type="match status" value="1"/>
</dbReference>
<dbReference type="InterPro" id="IPR002374">
    <property type="entry name" value="cGMP_dep_kinase"/>
</dbReference>
<dbReference type="SMART" id="SM00100">
    <property type="entry name" value="cNMP"/>
    <property type="match status" value="2"/>
</dbReference>
<dbReference type="PROSITE" id="PS50042">
    <property type="entry name" value="CNMP_BINDING_3"/>
    <property type="match status" value="2"/>
</dbReference>
<proteinExistence type="inferred from homology"/>
<evidence type="ECO:0000259" key="19">
    <source>
        <dbReference type="PROSITE" id="PS50042"/>
    </source>
</evidence>
<keyword evidence="9 13" id="KW-0067">ATP-binding</keyword>
<comment type="catalytic activity">
    <reaction evidence="12">
        <text>L-seryl-[protein] + ATP = O-phospho-L-seryl-[protein] + ADP + H(+)</text>
        <dbReference type="Rhea" id="RHEA:17989"/>
        <dbReference type="Rhea" id="RHEA-COMP:9863"/>
        <dbReference type="Rhea" id="RHEA-COMP:11604"/>
        <dbReference type="ChEBI" id="CHEBI:15378"/>
        <dbReference type="ChEBI" id="CHEBI:29999"/>
        <dbReference type="ChEBI" id="CHEBI:30616"/>
        <dbReference type="ChEBI" id="CHEBI:83421"/>
        <dbReference type="ChEBI" id="CHEBI:456216"/>
        <dbReference type="EC" id="2.7.11.12"/>
    </reaction>
</comment>
<dbReference type="SUPFAM" id="SSF56112">
    <property type="entry name" value="Protein kinase-like (PK-like)"/>
    <property type="match status" value="1"/>
</dbReference>
<protein>
    <recommendedName>
        <fullName evidence="2 13">cGMP-dependent protein kinase</fullName>
        <ecNumber evidence="2 13">2.7.11.12</ecNumber>
    </recommendedName>
</protein>
<feature type="binding site" evidence="15">
    <location>
        <begin position="492"/>
        <end position="500"/>
    </location>
    <ligand>
        <name>ATP</name>
        <dbReference type="ChEBI" id="CHEBI:30616"/>
    </ligand>
</feature>
<comment type="catalytic activity">
    <reaction evidence="11 13">
        <text>L-threonyl-[protein] + ATP = O-phospho-L-threonyl-[protein] + ADP + H(+)</text>
        <dbReference type="Rhea" id="RHEA:46608"/>
        <dbReference type="Rhea" id="RHEA-COMP:11060"/>
        <dbReference type="Rhea" id="RHEA-COMP:11605"/>
        <dbReference type="ChEBI" id="CHEBI:15378"/>
        <dbReference type="ChEBI" id="CHEBI:30013"/>
        <dbReference type="ChEBI" id="CHEBI:30616"/>
        <dbReference type="ChEBI" id="CHEBI:61977"/>
        <dbReference type="ChEBI" id="CHEBI:456216"/>
        <dbReference type="EC" id="2.7.11.12"/>
    </reaction>
</comment>
<dbReference type="SMART" id="SM00133">
    <property type="entry name" value="S_TK_X"/>
    <property type="match status" value="1"/>
</dbReference>
<evidence type="ECO:0000256" key="6">
    <source>
        <dbReference type="ARBA" id="ARBA00022679"/>
    </source>
</evidence>
<sequence length="798" mass="89678">MVGCIGRSCFSKTLVINDPQKKSKGHPNPSQGRITITPLSPYGTQIETNSTSSRQNISNKSSHVDGNENTLSSTQSRPVISENEFKLSTTEEILHSNGDSKKIAEKTKSVVENGKSTSVFETVNKPPKINEENSAIQSNQNGKLTNVFDTVDKQPVINGEDSDAYQSNRNTLESIDQVKPSISSIDELPNSGRRRTGVAPIPVRYDQMFEEKLPVCIKGPEDKKLIKTAIEQNEFINQIISEKVVDDVIGAMYNREVSANETIIKQGDKGSHMYISAKGKFQIIVKGEVVTEFEDVRVFGELAILYNAKRRATIKAMTAGRVWVLDSEVYQQIRIGKNIKEQEETMTFLSNNEILNVVGREALQIVANLLKTEFYPSGQQIVKQGDKGNTFYIIRAGTVTITKTGEGVVGIYKKGDCFGELALLEDDRRQATVTANPPGVECLTLARKEFIDHFGDVKKFKYMPVAPKGSIRPAAVEHNDISLNDLKIRKTLGVGGFGRVELVQHTKQENLVFALKYLKKVEVVAQGQQEHVFNEKNIQMACQSPFIVRLFRTYKDQKYIYFLMESCLGGDLWSLLQKQKIRRFEEKEARFICACVLEALDYLHVRGVVYRDLKPENLLIAANGYIKLTDFGFAKKISGKTYTFAGTPEYVAPEIVLNKGHDKAVDYWAFGAFVFEMLSGRTPFRTDDSSHMRTYNKILGGIDAVSFPSYINYKAKHLIEKLCRPVAMERLGMQDGGVQKIKSHKWFLGFDWAKLAKCEVPSPFKPKLSGPVDTKYFDQFKKDVFEPPDELSGWDEGF</sequence>
<reference evidence="21" key="2">
    <citation type="submission" date="2022-10" db="EMBL/GenBank/DDBJ databases">
        <authorList>
            <consortium name="ENA_rothamsted_submissions"/>
            <consortium name="culmorum"/>
            <person name="King R."/>
        </authorList>
    </citation>
    <scope>NUCLEOTIDE SEQUENCE</scope>
</reference>
<evidence type="ECO:0000256" key="11">
    <source>
        <dbReference type="ARBA" id="ARBA00047298"/>
    </source>
</evidence>
<evidence type="ECO:0000256" key="9">
    <source>
        <dbReference type="ARBA" id="ARBA00022840"/>
    </source>
</evidence>
<keyword evidence="6 13" id="KW-0808">Transferase</keyword>
<feature type="compositionally biased region" description="Polar residues" evidence="17">
    <location>
        <begin position="28"/>
        <end position="61"/>
    </location>
</feature>
<evidence type="ECO:0000256" key="7">
    <source>
        <dbReference type="ARBA" id="ARBA00022741"/>
    </source>
</evidence>
<comment type="similarity">
    <text evidence="1 13">Belongs to the protein kinase superfamily. AGC Ser/Thr protein kinase family. cGMP subfamily.</text>
</comment>
<feature type="compositionally biased region" description="Polar residues" evidence="17">
    <location>
        <begin position="67"/>
        <end position="78"/>
    </location>
</feature>
<evidence type="ECO:0000313" key="22">
    <source>
        <dbReference type="Proteomes" id="UP001153737"/>
    </source>
</evidence>
<dbReference type="SMART" id="SM00220">
    <property type="entry name" value="S_TKc"/>
    <property type="match status" value="1"/>
</dbReference>
<dbReference type="PROSITE" id="PS00889">
    <property type="entry name" value="CNMP_BINDING_2"/>
    <property type="match status" value="1"/>
</dbReference>
<dbReference type="GO" id="GO:0004692">
    <property type="term" value="F:cGMP-dependent protein kinase activity"/>
    <property type="evidence" value="ECO:0007669"/>
    <property type="project" value="UniProtKB-EC"/>
</dbReference>
<dbReference type="Pfam" id="PF00027">
    <property type="entry name" value="cNMP_binding"/>
    <property type="match status" value="2"/>
</dbReference>
<dbReference type="Gene3D" id="1.10.510.10">
    <property type="entry name" value="Transferase(Phosphotransferase) domain 1"/>
    <property type="match status" value="1"/>
</dbReference>
<evidence type="ECO:0000259" key="20">
    <source>
        <dbReference type="PROSITE" id="PS51285"/>
    </source>
</evidence>
<feature type="binding site" evidence="15 16">
    <location>
        <position position="516"/>
    </location>
    <ligand>
        <name>ATP</name>
        <dbReference type="ChEBI" id="CHEBI:30616"/>
    </ligand>
</feature>
<organism evidence="21 22">
    <name type="scientific">Phaedon cochleariae</name>
    <name type="common">Mustard beetle</name>
    <dbReference type="NCBI Taxonomy" id="80249"/>
    <lineage>
        <taxon>Eukaryota</taxon>
        <taxon>Metazoa</taxon>
        <taxon>Ecdysozoa</taxon>
        <taxon>Arthropoda</taxon>
        <taxon>Hexapoda</taxon>
        <taxon>Insecta</taxon>
        <taxon>Pterygota</taxon>
        <taxon>Neoptera</taxon>
        <taxon>Endopterygota</taxon>
        <taxon>Coleoptera</taxon>
        <taxon>Polyphaga</taxon>
        <taxon>Cucujiformia</taxon>
        <taxon>Chrysomeloidea</taxon>
        <taxon>Chrysomelidae</taxon>
        <taxon>Chrysomelinae</taxon>
        <taxon>Chrysomelini</taxon>
        <taxon>Phaedon</taxon>
    </lineage>
</organism>
<dbReference type="InterPro" id="IPR017441">
    <property type="entry name" value="Protein_kinase_ATP_BS"/>
</dbReference>
<evidence type="ECO:0000259" key="18">
    <source>
        <dbReference type="PROSITE" id="PS50011"/>
    </source>
</evidence>
<dbReference type="PROSITE" id="PS00888">
    <property type="entry name" value="CNMP_BINDING_1"/>
    <property type="match status" value="1"/>
</dbReference>
<evidence type="ECO:0000256" key="12">
    <source>
        <dbReference type="ARBA" id="ARBA00047462"/>
    </source>
</evidence>
<evidence type="ECO:0000256" key="1">
    <source>
        <dbReference type="ARBA" id="ARBA00006352"/>
    </source>
</evidence>
<dbReference type="PANTHER" id="PTHR24353:SF144">
    <property type="match status" value="1"/>
</dbReference>
<dbReference type="OrthoDB" id="6723712at2759"/>
<dbReference type="Pfam" id="PF00069">
    <property type="entry name" value="Pkinase"/>
    <property type="match status" value="1"/>
</dbReference>
<dbReference type="InterPro" id="IPR014710">
    <property type="entry name" value="RmlC-like_jellyroll"/>
</dbReference>
<keyword evidence="22" id="KW-1185">Reference proteome</keyword>
<dbReference type="EC" id="2.7.11.12" evidence="2 13"/>
<name>A0A9P0GVQ8_PHACE</name>
<dbReference type="PANTHER" id="PTHR24353">
    <property type="entry name" value="CYCLIC NUCLEOTIDE-DEPENDENT PROTEIN KINASE"/>
    <property type="match status" value="1"/>
</dbReference>
<keyword evidence="5" id="KW-0597">Phosphoprotein</keyword>
<evidence type="ECO:0000256" key="2">
    <source>
        <dbReference type="ARBA" id="ARBA00012428"/>
    </source>
</evidence>
<gene>
    <name evidence="21" type="ORF">PHAECO_LOCUS12527</name>
</gene>
<keyword evidence="4 13" id="KW-0140">cGMP</keyword>
<evidence type="ECO:0000256" key="17">
    <source>
        <dbReference type="SAM" id="MobiDB-lite"/>
    </source>
</evidence>
<evidence type="ECO:0000256" key="5">
    <source>
        <dbReference type="ARBA" id="ARBA00022553"/>
    </source>
</evidence>
<dbReference type="PIRSF" id="PIRSF000559">
    <property type="entry name" value="cGMP-dep_kinase"/>
    <property type="match status" value="1"/>
</dbReference>
<evidence type="ECO:0000256" key="14">
    <source>
        <dbReference type="PIRSR" id="PIRSR000559-1"/>
    </source>
</evidence>
<dbReference type="InterPro" id="IPR008271">
    <property type="entry name" value="Ser/Thr_kinase_AS"/>
</dbReference>
<dbReference type="PROSITE" id="PS00107">
    <property type="entry name" value="PROTEIN_KINASE_ATP"/>
    <property type="match status" value="1"/>
</dbReference>
<dbReference type="FunFam" id="3.30.200.20:FF:000042">
    <property type="entry name" value="Aurora kinase A"/>
    <property type="match status" value="1"/>
</dbReference>
<dbReference type="GO" id="GO:0005524">
    <property type="term" value="F:ATP binding"/>
    <property type="evidence" value="ECO:0007669"/>
    <property type="project" value="UniProtKB-UniRule"/>
</dbReference>
<dbReference type="PROSITE" id="PS51285">
    <property type="entry name" value="AGC_KINASE_CTER"/>
    <property type="match status" value="1"/>
</dbReference>
<dbReference type="SUPFAM" id="SSF51206">
    <property type="entry name" value="cAMP-binding domain-like"/>
    <property type="match status" value="2"/>
</dbReference>
<dbReference type="CDD" id="cd05572">
    <property type="entry name" value="STKc_cGK"/>
    <property type="match status" value="1"/>
</dbReference>
<evidence type="ECO:0000256" key="3">
    <source>
        <dbReference type="ARBA" id="ARBA00022527"/>
    </source>
</evidence>
<feature type="active site" description="Proton acceptor" evidence="14">
    <location>
        <position position="612"/>
    </location>
</feature>
<dbReference type="InterPro" id="IPR018490">
    <property type="entry name" value="cNMP-bd_dom_sf"/>
</dbReference>
<accession>A0A9P0GVQ8</accession>
<dbReference type="AlphaFoldDB" id="A0A9P0GVQ8"/>